<evidence type="ECO:0000313" key="2">
    <source>
        <dbReference type="EMBL" id="OAX40285.1"/>
    </source>
</evidence>
<evidence type="ECO:0000313" key="3">
    <source>
        <dbReference type="Proteomes" id="UP000092154"/>
    </source>
</evidence>
<dbReference type="InParanoid" id="A0A1B7N5Z3"/>
<protein>
    <submittedName>
        <fullName evidence="2">Uncharacterized protein</fullName>
    </submittedName>
</protein>
<feature type="region of interest" description="Disordered" evidence="1">
    <location>
        <begin position="22"/>
        <end position="95"/>
    </location>
</feature>
<proteinExistence type="predicted"/>
<evidence type="ECO:0000256" key="1">
    <source>
        <dbReference type="SAM" id="MobiDB-lite"/>
    </source>
</evidence>
<feature type="compositionally biased region" description="Polar residues" evidence="1">
    <location>
        <begin position="39"/>
        <end position="59"/>
    </location>
</feature>
<keyword evidence="3" id="KW-1185">Reference proteome</keyword>
<feature type="compositionally biased region" description="Low complexity" evidence="1">
    <location>
        <begin position="27"/>
        <end position="38"/>
    </location>
</feature>
<dbReference type="AlphaFoldDB" id="A0A1B7N5Z3"/>
<dbReference type="EMBL" id="KV448218">
    <property type="protein sequence ID" value="OAX40285.1"/>
    <property type="molecule type" value="Genomic_DNA"/>
</dbReference>
<dbReference type="Proteomes" id="UP000092154">
    <property type="component" value="Unassembled WGS sequence"/>
</dbReference>
<organism evidence="2 3">
    <name type="scientific">Rhizopogon vinicolor AM-OR11-026</name>
    <dbReference type="NCBI Taxonomy" id="1314800"/>
    <lineage>
        <taxon>Eukaryota</taxon>
        <taxon>Fungi</taxon>
        <taxon>Dikarya</taxon>
        <taxon>Basidiomycota</taxon>
        <taxon>Agaricomycotina</taxon>
        <taxon>Agaricomycetes</taxon>
        <taxon>Agaricomycetidae</taxon>
        <taxon>Boletales</taxon>
        <taxon>Suillineae</taxon>
        <taxon>Rhizopogonaceae</taxon>
        <taxon>Rhizopogon</taxon>
    </lineage>
</organism>
<feature type="compositionally biased region" description="Low complexity" evidence="1">
    <location>
        <begin position="351"/>
        <end position="362"/>
    </location>
</feature>
<reference evidence="2 3" key="1">
    <citation type="submission" date="2016-06" db="EMBL/GenBank/DDBJ databases">
        <title>Comparative genomics of the ectomycorrhizal sister species Rhizopogon vinicolor and Rhizopogon vesiculosus (Basidiomycota: Boletales) reveals a divergence of the mating type B locus.</title>
        <authorList>
            <consortium name="DOE Joint Genome Institute"/>
            <person name="Mujic A.B."/>
            <person name="Kuo A."/>
            <person name="Tritt A."/>
            <person name="Lipzen A."/>
            <person name="Chen C."/>
            <person name="Johnson J."/>
            <person name="Sharma A."/>
            <person name="Barry K."/>
            <person name="Grigoriev I.V."/>
            <person name="Spatafora J.W."/>
        </authorList>
    </citation>
    <scope>NUCLEOTIDE SEQUENCE [LARGE SCALE GENOMIC DNA]</scope>
    <source>
        <strain evidence="2 3">AM-OR11-026</strain>
    </source>
</reference>
<sequence>MTEETVQGSFSVAKFSGIPEISVTHISPPSKSSSPSSSDHNSLFSALSALQSNSTTPSVTPDPALGASDATSKLAQHSLEGHQGSANRAPVNQWQHQQRGALVAQYYPRPQVQPSRQRPFPDKMYVQAYAPRIYAHHATYPMPPNGFPAGMPHPGMMHPGIAMDMGMSMVQAGVIPQRAHPGAYVPQNMRPYSPCQYGYPPPQHQYCAPVPQATNAPASYPMHSAQGAPHPPSFPTHHSVALRAGQVQAAPPPAAQISQMLVHQGLLTEEPSIQVEGIINGLSPNFASYHNPGEGHAPSGDARRAENVQEPVAQPHFPPQIQGQMTPERNAVIVGQEMGYPNAGIMQLPASPGSSSVPSSSGNGREKGKRHASNNDDASSKPKTTKHPHLHPDRDPNFVKKPWSW</sequence>
<name>A0A1B7N5Z3_9AGAM</name>
<gene>
    <name evidence="2" type="ORF">K503DRAFT_864764</name>
</gene>
<feature type="compositionally biased region" description="Polar residues" evidence="1">
    <location>
        <begin position="84"/>
        <end position="95"/>
    </location>
</feature>
<feature type="region of interest" description="Disordered" evidence="1">
    <location>
        <begin position="343"/>
        <end position="405"/>
    </location>
</feature>
<accession>A0A1B7N5Z3</accession>